<feature type="domain" description="SsuA/THI5-like" evidence="2">
    <location>
        <begin position="47"/>
        <end position="252"/>
    </location>
</feature>
<evidence type="ECO:0000313" key="4">
    <source>
        <dbReference type="Proteomes" id="UP000316988"/>
    </source>
</evidence>
<evidence type="ECO:0000259" key="2">
    <source>
        <dbReference type="Pfam" id="PF09084"/>
    </source>
</evidence>
<gene>
    <name evidence="3" type="ORF">FNM00_16310</name>
</gene>
<dbReference type="PROSITE" id="PS51257">
    <property type="entry name" value="PROKAR_LIPOPROTEIN"/>
    <property type="match status" value="1"/>
</dbReference>
<dbReference type="InterPro" id="IPR015168">
    <property type="entry name" value="SsuA/THI5"/>
</dbReference>
<proteinExistence type="predicted"/>
<name>A0A554RNW9_9ACTN</name>
<sequence>MRTRWKLAALAATTPLLLTACGGDGGDGSGDGDELTEITVGVLPLADYAPVYWAEDHGQYEEQGLKVTFEPLQGGPVGIQQVVAGELDFAFSNAISSTVASAQGAPVQTVALVSGLGEDELGVFVTPESPIEELGDLDGATVGINTTNNIGDVTFARHAQEEGVDAEPEWVEVPFPEMVAGVQNGSIEAGYLPEPYATAARQAGLRQVANLVQGETVGLPVSTFVTSTQFANSDADTVERFAKALNAARDDMEGKDDEFRSWWPEATDADPEATAEMHLPVLDVQLSVEGMQDIADFMAELGIIDEGYDASEFTIVNED</sequence>
<dbReference type="Gene3D" id="3.40.190.10">
    <property type="entry name" value="Periplasmic binding protein-like II"/>
    <property type="match status" value="2"/>
</dbReference>
<comment type="caution">
    <text evidence="3">The sequence shown here is derived from an EMBL/GenBank/DDBJ whole genome shotgun (WGS) entry which is preliminary data.</text>
</comment>
<reference evidence="3 4" key="1">
    <citation type="submission" date="2019-07" db="EMBL/GenBank/DDBJ databases">
        <authorList>
            <person name="Zhao L.H."/>
        </authorList>
    </citation>
    <scope>NUCLEOTIDE SEQUENCE [LARGE SCALE GENOMIC DNA]</scope>
    <source>
        <strain evidence="3 4">Co35</strain>
    </source>
</reference>
<dbReference type="Proteomes" id="UP000316988">
    <property type="component" value="Unassembled WGS sequence"/>
</dbReference>
<evidence type="ECO:0000313" key="3">
    <source>
        <dbReference type="EMBL" id="TSD55823.1"/>
    </source>
</evidence>
<dbReference type="Pfam" id="PF09084">
    <property type="entry name" value="NMT1"/>
    <property type="match status" value="1"/>
</dbReference>
<organism evidence="3 4">
    <name type="scientific">Aeromicrobium piscarium</name>
    <dbReference type="NCBI Taxonomy" id="2590901"/>
    <lineage>
        <taxon>Bacteria</taxon>
        <taxon>Bacillati</taxon>
        <taxon>Actinomycetota</taxon>
        <taxon>Actinomycetes</taxon>
        <taxon>Propionibacteriales</taxon>
        <taxon>Nocardioidaceae</taxon>
        <taxon>Aeromicrobium</taxon>
    </lineage>
</organism>
<dbReference type="EMBL" id="VLNT01000020">
    <property type="protein sequence ID" value="TSD55823.1"/>
    <property type="molecule type" value="Genomic_DNA"/>
</dbReference>
<accession>A0A554RNW9</accession>
<dbReference type="PANTHER" id="PTHR30024">
    <property type="entry name" value="ALIPHATIC SULFONATES-BINDING PROTEIN-RELATED"/>
    <property type="match status" value="1"/>
</dbReference>
<protein>
    <submittedName>
        <fullName evidence="3">ABC transporter substrate-binding protein</fullName>
    </submittedName>
</protein>
<keyword evidence="1" id="KW-0732">Signal</keyword>
<evidence type="ECO:0000256" key="1">
    <source>
        <dbReference type="SAM" id="SignalP"/>
    </source>
</evidence>
<dbReference type="OrthoDB" id="7808807at2"/>
<feature type="chain" id="PRO_5039444201" evidence="1">
    <location>
        <begin position="21"/>
        <end position="319"/>
    </location>
</feature>
<dbReference type="AlphaFoldDB" id="A0A554RNW9"/>
<dbReference type="RefSeq" id="WP_143914604.1">
    <property type="nucleotide sequence ID" value="NZ_VLNT01000020.1"/>
</dbReference>
<keyword evidence="4" id="KW-1185">Reference proteome</keyword>
<dbReference type="SUPFAM" id="SSF53850">
    <property type="entry name" value="Periplasmic binding protein-like II"/>
    <property type="match status" value="1"/>
</dbReference>
<feature type="signal peptide" evidence="1">
    <location>
        <begin position="1"/>
        <end position="20"/>
    </location>
</feature>